<dbReference type="PANTHER" id="PTHR30477:SF0">
    <property type="entry name" value="METAL TRANSPORT SYSTEM MEMBRANE PROTEIN TM_0125-RELATED"/>
    <property type="match status" value="1"/>
</dbReference>
<evidence type="ECO:0000256" key="4">
    <source>
        <dbReference type="ARBA" id="ARBA00022989"/>
    </source>
</evidence>
<dbReference type="InterPro" id="IPR001626">
    <property type="entry name" value="ABC_TroCD"/>
</dbReference>
<sequence length="394" mass="41611">MTGKDNYDGDDHQHDHGETPAVDGGTVTYGDSSGYSRPTDLRRGIELVGVVLVGLLAAAMIGFIALDWLRRYPGSESFGALETMYTATGIDPAAGYLLEQFLIAGMWLDHFLGIELFQYAFMWRNLATGVLIGVVAPLVGTYLVHRQMALIGETLAHTAFAGVAVGLLFIAVTGWQGSLLYIALLVSVIGALAVQWLTERTNSFGDVPIAIMLTGSFAVGTLLISWGRDFMSIGVDIEEFLFGSLSVVSASGSRLMAMLTVGVVAVVAATYKQLLFITFDEQAARVAQLNVSAYNTLLIVMTAVVVVGAMQVLGVILVAGMLVIPVAAASQIARSFRETLYLSILFGQLSILGGYAFALSQSLPSGGSIIVVAILIYLAAVAVSDRSGGAISVH</sequence>
<keyword evidence="5 7" id="KW-0472">Membrane</keyword>
<evidence type="ECO:0000256" key="5">
    <source>
        <dbReference type="ARBA" id="ARBA00023136"/>
    </source>
</evidence>
<feature type="transmembrane region" description="Helical" evidence="7">
    <location>
        <begin position="150"/>
        <end position="172"/>
    </location>
</feature>
<organism evidence="8 9">
    <name type="scientific">Natronobacterium texcoconense</name>
    <dbReference type="NCBI Taxonomy" id="1095778"/>
    <lineage>
        <taxon>Archaea</taxon>
        <taxon>Methanobacteriati</taxon>
        <taxon>Methanobacteriota</taxon>
        <taxon>Stenosarchaea group</taxon>
        <taxon>Halobacteria</taxon>
        <taxon>Halobacteriales</taxon>
        <taxon>Natrialbaceae</taxon>
        <taxon>Natronobacterium</taxon>
    </lineage>
</organism>
<evidence type="ECO:0000313" key="9">
    <source>
        <dbReference type="Proteomes" id="UP000198848"/>
    </source>
</evidence>
<protein>
    <submittedName>
        <fullName evidence="8">Zinc transport system permease protein</fullName>
    </submittedName>
</protein>
<keyword evidence="4 7" id="KW-1133">Transmembrane helix</keyword>
<dbReference type="RefSeq" id="WP_090380138.1">
    <property type="nucleotide sequence ID" value="NZ_FNLC01000002.1"/>
</dbReference>
<accession>A0A1H1EPK7</accession>
<dbReference type="GO" id="GO:0043190">
    <property type="term" value="C:ATP-binding cassette (ABC) transporter complex"/>
    <property type="evidence" value="ECO:0007669"/>
    <property type="project" value="InterPro"/>
</dbReference>
<feature type="region of interest" description="Disordered" evidence="6">
    <location>
        <begin position="1"/>
        <end position="28"/>
    </location>
</feature>
<dbReference type="STRING" id="1095778.SAMN04489842_1650"/>
<feature type="transmembrane region" description="Helical" evidence="7">
    <location>
        <begin position="297"/>
        <end position="328"/>
    </location>
</feature>
<evidence type="ECO:0000313" key="8">
    <source>
        <dbReference type="EMBL" id="SDQ90550.1"/>
    </source>
</evidence>
<gene>
    <name evidence="8" type="ORF">SAMN04489842_1650</name>
</gene>
<comment type="similarity">
    <text evidence="2">Belongs to the ABC-3 integral membrane protein family.</text>
</comment>
<evidence type="ECO:0000256" key="3">
    <source>
        <dbReference type="ARBA" id="ARBA00022692"/>
    </source>
</evidence>
<dbReference type="GO" id="GO:0055085">
    <property type="term" value="P:transmembrane transport"/>
    <property type="evidence" value="ECO:0007669"/>
    <property type="project" value="InterPro"/>
</dbReference>
<dbReference type="Gene3D" id="1.10.3470.10">
    <property type="entry name" value="ABC transporter involved in vitamin B12 uptake, BtuC"/>
    <property type="match status" value="1"/>
</dbReference>
<dbReference type="Proteomes" id="UP000198848">
    <property type="component" value="Unassembled WGS sequence"/>
</dbReference>
<dbReference type="CDD" id="cd06550">
    <property type="entry name" value="TM_ABC_iron-siderophores_like"/>
    <property type="match status" value="1"/>
</dbReference>
<feature type="transmembrane region" description="Helical" evidence="7">
    <location>
        <begin position="179"/>
        <end position="197"/>
    </location>
</feature>
<dbReference type="OrthoDB" id="330338at2157"/>
<comment type="subcellular location">
    <subcellularLocation>
        <location evidence="1">Membrane</location>
        <topology evidence="1">Multi-pass membrane protein</topology>
    </subcellularLocation>
</comment>
<proteinExistence type="inferred from homology"/>
<evidence type="ECO:0000256" key="7">
    <source>
        <dbReference type="SAM" id="Phobius"/>
    </source>
</evidence>
<feature type="compositionally biased region" description="Basic and acidic residues" evidence="6">
    <location>
        <begin position="1"/>
        <end position="18"/>
    </location>
</feature>
<feature type="transmembrane region" description="Helical" evidence="7">
    <location>
        <begin position="340"/>
        <end position="359"/>
    </location>
</feature>
<evidence type="ECO:0000256" key="1">
    <source>
        <dbReference type="ARBA" id="ARBA00004141"/>
    </source>
</evidence>
<keyword evidence="9" id="KW-1185">Reference proteome</keyword>
<reference evidence="9" key="1">
    <citation type="submission" date="2016-10" db="EMBL/GenBank/DDBJ databases">
        <authorList>
            <person name="Varghese N."/>
            <person name="Submissions S."/>
        </authorList>
    </citation>
    <scope>NUCLEOTIDE SEQUENCE [LARGE SCALE GENOMIC DNA]</scope>
    <source>
        <strain evidence="9">DSM 24767</strain>
    </source>
</reference>
<feature type="transmembrane region" description="Helical" evidence="7">
    <location>
        <begin position="47"/>
        <end position="66"/>
    </location>
</feature>
<dbReference type="InterPro" id="IPR037294">
    <property type="entry name" value="ABC_BtuC-like"/>
</dbReference>
<dbReference type="EMBL" id="FNLC01000002">
    <property type="protein sequence ID" value="SDQ90550.1"/>
    <property type="molecule type" value="Genomic_DNA"/>
</dbReference>
<name>A0A1H1EPK7_NATTX</name>
<feature type="transmembrane region" description="Helical" evidence="7">
    <location>
        <begin position="126"/>
        <end position="144"/>
    </location>
</feature>
<dbReference type="AlphaFoldDB" id="A0A1H1EPK7"/>
<dbReference type="SUPFAM" id="SSF81345">
    <property type="entry name" value="ABC transporter involved in vitamin B12 uptake, BtuC"/>
    <property type="match status" value="1"/>
</dbReference>
<dbReference type="Pfam" id="PF00950">
    <property type="entry name" value="ABC-3"/>
    <property type="match status" value="1"/>
</dbReference>
<feature type="transmembrane region" description="Helical" evidence="7">
    <location>
        <begin position="209"/>
        <end position="227"/>
    </location>
</feature>
<evidence type="ECO:0000256" key="2">
    <source>
        <dbReference type="ARBA" id="ARBA00008034"/>
    </source>
</evidence>
<dbReference type="PANTHER" id="PTHR30477">
    <property type="entry name" value="ABC-TRANSPORTER METAL-BINDING PROTEIN"/>
    <property type="match status" value="1"/>
</dbReference>
<feature type="transmembrane region" description="Helical" evidence="7">
    <location>
        <begin position="365"/>
        <end position="384"/>
    </location>
</feature>
<feature type="transmembrane region" description="Helical" evidence="7">
    <location>
        <begin position="255"/>
        <end position="277"/>
    </location>
</feature>
<keyword evidence="3 7" id="KW-0812">Transmembrane</keyword>
<evidence type="ECO:0000256" key="6">
    <source>
        <dbReference type="SAM" id="MobiDB-lite"/>
    </source>
</evidence>